<keyword evidence="9" id="KW-1185">Reference proteome</keyword>
<dbReference type="Pfam" id="PF12801">
    <property type="entry name" value="Fer4_5"/>
    <property type="match status" value="2"/>
</dbReference>
<evidence type="ECO:0000256" key="1">
    <source>
        <dbReference type="ARBA" id="ARBA00022448"/>
    </source>
</evidence>
<dbReference type="SMART" id="SM00900">
    <property type="entry name" value="FMN_bind"/>
    <property type="match status" value="2"/>
</dbReference>
<evidence type="ECO:0000256" key="3">
    <source>
        <dbReference type="ARBA" id="ARBA00022630"/>
    </source>
</evidence>
<dbReference type="InterPro" id="IPR017896">
    <property type="entry name" value="4Fe4S_Fe-S-bd"/>
</dbReference>
<evidence type="ECO:0000256" key="4">
    <source>
        <dbReference type="ARBA" id="ARBA00022643"/>
    </source>
</evidence>
<keyword evidence="6" id="KW-0472">Membrane</keyword>
<dbReference type="GO" id="GO:0005886">
    <property type="term" value="C:plasma membrane"/>
    <property type="evidence" value="ECO:0007669"/>
    <property type="project" value="InterPro"/>
</dbReference>
<organism evidence="8 9">
    <name type="scientific">Roseimaritima ulvae</name>
    <dbReference type="NCBI Taxonomy" id="980254"/>
    <lineage>
        <taxon>Bacteria</taxon>
        <taxon>Pseudomonadati</taxon>
        <taxon>Planctomycetota</taxon>
        <taxon>Planctomycetia</taxon>
        <taxon>Pirellulales</taxon>
        <taxon>Pirellulaceae</taxon>
        <taxon>Roseimaritima</taxon>
    </lineage>
</organism>
<keyword evidence="4" id="KW-0288">FMN</keyword>
<evidence type="ECO:0000313" key="8">
    <source>
        <dbReference type="EMBL" id="QEG39154.1"/>
    </source>
</evidence>
<dbReference type="Proteomes" id="UP000325286">
    <property type="component" value="Chromosome"/>
</dbReference>
<keyword evidence="3" id="KW-0285">Flavoprotein</keyword>
<feature type="domain" description="FMN-binding" evidence="7">
    <location>
        <begin position="254"/>
        <end position="341"/>
    </location>
</feature>
<keyword evidence="6" id="KW-0812">Transmembrane</keyword>
<keyword evidence="6" id="KW-1133">Transmembrane helix</keyword>
<reference evidence="8 9" key="1">
    <citation type="submission" date="2019-08" db="EMBL/GenBank/DDBJ databases">
        <title>Deep-cultivation of Planctomycetes and their phenomic and genomic characterization uncovers novel biology.</title>
        <authorList>
            <person name="Wiegand S."/>
            <person name="Jogler M."/>
            <person name="Boedeker C."/>
            <person name="Pinto D."/>
            <person name="Vollmers J."/>
            <person name="Rivas-Marin E."/>
            <person name="Kohn T."/>
            <person name="Peeters S.H."/>
            <person name="Heuer A."/>
            <person name="Rast P."/>
            <person name="Oberbeckmann S."/>
            <person name="Bunk B."/>
            <person name="Jeske O."/>
            <person name="Meyerdierks A."/>
            <person name="Storesund J.E."/>
            <person name="Kallscheuer N."/>
            <person name="Luecker S."/>
            <person name="Lage O.M."/>
            <person name="Pohl T."/>
            <person name="Merkel B.J."/>
            <person name="Hornburger P."/>
            <person name="Mueller R.-W."/>
            <person name="Bruemmer F."/>
            <person name="Labrenz M."/>
            <person name="Spormann A.M."/>
            <person name="Op den Camp H."/>
            <person name="Overmann J."/>
            <person name="Amann R."/>
            <person name="Jetten M.S.M."/>
            <person name="Mascher T."/>
            <person name="Medema M.H."/>
            <person name="Devos D.P."/>
            <person name="Kaster A.-K."/>
            <person name="Ovreas L."/>
            <person name="Rohde M."/>
            <person name="Galperin M.Y."/>
            <person name="Jogler C."/>
        </authorList>
    </citation>
    <scope>NUCLEOTIDE SEQUENCE [LARGE SCALE GENOMIC DNA]</scope>
    <source>
        <strain evidence="8 9">UC8</strain>
    </source>
</reference>
<feature type="transmembrane region" description="Helical" evidence="6">
    <location>
        <begin position="513"/>
        <end position="532"/>
    </location>
</feature>
<gene>
    <name evidence="8" type="primary">rsxG</name>
    <name evidence="8" type="ORF">UC8_11150</name>
</gene>
<dbReference type="AlphaFoldDB" id="A0A5B9QJP9"/>
<feature type="domain" description="FMN-binding" evidence="7">
    <location>
        <begin position="114"/>
        <end position="195"/>
    </location>
</feature>
<feature type="transmembrane region" description="Helical" evidence="6">
    <location>
        <begin position="563"/>
        <end position="583"/>
    </location>
</feature>
<accession>A0A5B9QJP9</accession>
<sequence length="588" mass="64861">MPDRSPALPVASPSSARPLPSRRRSLIVHVLRWVLVGLLLLTLRYADQQRRLIEQRQPARFDALPTETLTQWFGPTATTQPLQADSGERLVYDADEQLLGRLLITLPQAREVTGYRGPSNVLIGIDSNRRVLGARLLSSQDTVDHVEAIEQSDSFFQQFSGRDAAGVLADVDVVSGATLTSLAIRDSIALRLGAAVPLSTRFPEPLSLPEARSLFADAASMEVDDHQIAEVLGGDGQPLGTLARSGVLEDHLNGYQGPTELLIAFDENDQLREVRIRKSFDNQPYVSYVTEEPWFWDPFRGQSWQQLAAADLQALQVEGVSGATMTSVAAAETLVAAAQRQQQLEQAPVQTPTGPTIRWSWKEYATLGILCGSMLMAWTRLRGYRRLRIGWQWVLVIGLGLLTGNLLSVALLMGWSSSGVAWKLAPGLTAVLFAAFWFAGTSKTPFYCAHVCPHGAIQQQLRGRLPARLRWHPSPRQSYWLQQIPLALLVAAYWVTLTGSGIDLASWEPFDAYLWWTGAGGSLLLAIGSLALSASSPMGYCRFGCPTGHLLSRLRWHRRAGNWTRSDWLVVGLLLASWVYLWAHKNSG</sequence>
<protein>
    <submittedName>
        <fullName evidence="8">Electron transport complex subunit RsxG</fullName>
    </submittedName>
</protein>
<dbReference type="KEGG" id="rul:UC8_11150"/>
<feature type="transmembrane region" description="Helical" evidence="6">
    <location>
        <begin position="486"/>
        <end position="507"/>
    </location>
</feature>
<dbReference type="InterPro" id="IPR010209">
    <property type="entry name" value="Ion_transpt_RnfG/RsxG"/>
</dbReference>
<dbReference type="EMBL" id="CP042914">
    <property type="protein sequence ID" value="QEG39154.1"/>
    <property type="molecule type" value="Genomic_DNA"/>
</dbReference>
<dbReference type="PANTHER" id="PTHR36118:SF1">
    <property type="entry name" value="ION-TRANSLOCATING OXIDOREDUCTASE COMPLEX SUBUNIT G"/>
    <property type="match status" value="1"/>
</dbReference>
<evidence type="ECO:0000256" key="5">
    <source>
        <dbReference type="ARBA" id="ARBA00022982"/>
    </source>
</evidence>
<evidence type="ECO:0000313" key="9">
    <source>
        <dbReference type="Proteomes" id="UP000325286"/>
    </source>
</evidence>
<feature type="transmembrane region" description="Helical" evidence="6">
    <location>
        <begin position="421"/>
        <end position="439"/>
    </location>
</feature>
<keyword evidence="2" id="KW-0597">Phosphoprotein</keyword>
<keyword evidence="1" id="KW-0813">Transport</keyword>
<evidence type="ECO:0000256" key="6">
    <source>
        <dbReference type="SAM" id="Phobius"/>
    </source>
</evidence>
<keyword evidence="5" id="KW-0249">Electron transport</keyword>
<dbReference type="InterPro" id="IPR007329">
    <property type="entry name" value="FMN-bd"/>
</dbReference>
<dbReference type="GO" id="GO:0010181">
    <property type="term" value="F:FMN binding"/>
    <property type="evidence" value="ECO:0007669"/>
    <property type="project" value="InterPro"/>
</dbReference>
<evidence type="ECO:0000256" key="2">
    <source>
        <dbReference type="ARBA" id="ARBA00022553"/>
    </source>
</evidence>
<proteinExistence type="predicted"/>
<dbReference type="Pfam" id="PF04205">
    <property type="entry name" value="FMN_bind"/>
    <property type="match status" value="2"/>
</dbReference>
<feature type="transmembrane region" description="Helical" evidence="6">
    <location>
        <begin position="393"/>
        <end position="415"/>
    </location>
</feature>
<dbReference type="PANTHER" id="PTHR36118">
    <property type="entry name" value="ION-TRANSLOCATING OXIDOREDUCTASE COMPLEX SUBUNIT G"/>
    <property type="match status" value="1"/>
</dbReference>
<dbReference type="RefSeq" id="WP_068142379.1">
    <property type="nucleotide sequence ID" value="NZ_CP042914.1"/>
</dbReference>
<dbReference type="GO" id="GO:0009055">
    <property type="term" value="F:electron transfer activity"/>
    <property type="evidence" value="ECO:0007669"/>
    <property type="project" value="InterPro"/>
</dbReference>
<dbReference type="OrthoDB" id="235065at2"/>
<evidence type="ECO:0000259" key="7">
    <source>
        <dbReference type="SMART" id="SM00900"/>
    </source>
</evidence>
<dbReference type="GO" id="GO:0022900">
    <property type="term" value="P:electron transport chain"/>
    <property type="evidence" value="ECO:0007669"/>
    <property type="project" value="InterPro"/>
</dbReference>
<feature type="transmembrane region" description="Helical" evidence="6">
    <location>
        <begin position="364"/>
        <end position="381"/>
    </location>
</feature>
<name>A0A5B9QJP9_9BACT</name>